<dbReference type="RefSeq" id="WP_067758463.1">
    <property type="nucleotide sequence ID" value="NZ_CP015772.1"/>
</dbReference>
<keyword evidence="2" id="KW-0472">Membrane</keyword>
<dbReference type="InterPro" id="IPR039449">
    <property type="entry name" value="TssO"/>
</dbReference>
<feature type="transmembrane region" description="Helical" evidence="2">
    <location>
        <begin position="18"/>
        <end position="39"/>
    </location>
</feature>
<proteinExistence type="predicted"/>
<evidence type="ECO:0000256" key="2">
    <source>
        <dbReference type="SAM" id="Phobius"/>
    </source>
</evidence>
<evidence type="ECO:0008006" key="5">
    <source>
        <dbReference type="Google" id="ProtNLM"/>
    </source>
</evidence>
<evidence type="ECO:0000313" key="3">
    <source>
        <dbReference type="EMBL" id="ANH82376.1"/>
    </source>
</evidence>
<dbReference type="EMBL" id="CP015772">
    <property type="protein sequence ID" value="ANH82376.1"/>
    <property type="molecule type" value="Genomic_DNA"/>
</dbReference>
<keyword evidence="4" id="KW-1185">Reference proteome</keyword>
<reference evidence="3 4" key="1">
    <citation type="submission" date="2016-05" db="EMBL/GenBank/DDBJ databases">
        <title>Niabella ginsenosidivorans BS26 whole genome sequencing.</title>
        <authorList>
            <person name="Im W.T."/>
            <person name="Siddiqi M.Z."/>
        </authorList>
    </citation>
    <scope>NUCLEOTIDE SEQUENCE [LARGE SCALE GENOMIC DNA]</scope>
    <source>
        <strain evidence="3 4">BS26</strain>
    </source>
</reference>
<name>A0A1A9I426_9BACT</name>
<dbReference type="OrthoDB" id="656843at2"/>
<organism evidence="3 4">
    <name type="scientific">Niabella ginsenosidivorans</name>
    <dbReference type="NCBI Taxonomy" id="1176587"/>
    <lineage>
        <taxon>Bacteria</taxon>
        <taxon>Pseudomonadati</taxon>
        <taxon>Bacteroidota</taxon>
        <taxon>Chitinophagia</taxon>
        <taxon>Chitinophagales</taxon>
        <taxon>Chitinophagaceae</taxon>
        <taxon>Niabella</taxon>
    </lineage>
</organism>
<dbReference type="Pfam" id="PF17561">
    <property type="entry name" value="TssO"/>
    <property type="match status" value="1"/>
</dbReference>
<gene>
    <name evidence="3" type="ORF">A8C56_16650</name>
</gene>
<dbReference type="KEGG" id="nia:A8C56_16650"/>
<dbReference type="Proteomes" id="UP000077667">
    <property type="component" value="Chromosome"/>
</dbReference>
<keyword evidence="1" id="KW-0175">Coiled coil</keyword>
<keyword evidence="2" id="KW-1133">Transmembrane helix</keyword>
<feature type="coiled-coil region" evidence="1">
    <location>
        <begin position="141"/>
        <end position="168"/>
    </location>
</feature>
<accession>A0A1A9I426</accession>
<keyword evidence="2" id="KW-0812">Transmembrane</keyword>
<sequence length="172" mass="19900">MAQIVINAKERQQAFWKFLLLFILAMAFVLVAFYFDTLVPTKDNRMMRQQLNIFKLQEAAQDRFVQTMEETKVLIDSLRKPGAQKAYLNSVIGEKLRVLNNLQYKDSSMYSRLNKSVIDVFQRYLEASNTISDLGDAPRQVEALKAENAQLTRDYNDCNAQLRTLMNTAPLH</sequence>
<evidence type="ECO:0000313" key="4">
    <source>
        <dbReference type="Proteomes" id="UP000077667"/>
    </source>
</evidence>
<evidence type="ECO:0000256" key="1">
    <source>
        <dbReference type="SAM" id="Coils"/>
    </source>
</evidence>
<dbReference type="AlphaFoldDB" id="A0A1A9I426"/>
<protein>
    <recommendedName>
        <fullName evidence="5">Type VI secretion system transmembrane protein TssO</fullName>
    </recommendedName>
</protein>
<dbReference type="STRING" id="1176587.A8C56_16650"/>